<proteinExistence type="predicted"/>
<feature type="compositionally biased region" description="Polar residues" evidence="1">
    <location>
        <begin position="1"/>
        <end position="10"/>
    </location>
</feature>
<evidence type="ECO:0000313" key="3">
    <source>
        <dbReference type="Proteomes" id="UP001054902"/>
    </source>
</evidence>
<evidence type="ECO:0000256" key="1">
    <source>
        <dbReference type="SAM" id="MobiDB-lite"/>
    </source>
</evidence>
<gene>
    <name evidence="2" type="ORF">CTEN210_02821</name>
</gene>
<feature type="region of interest" description="Disordered" evidence="1">
    <location>
        <begin position="1"/>
        <end position="23"/>
    </location>
</feature>
<protein>
    <submittedName>
        <fullName evidence="2">Uncharacterized protein</fullName>
    </submittedName>
</protein>
<comment type="caution">
    <text evidence="2">The sequence shown here is derived from an EMBL/GenBank/DDBJ whole genome shotgun (WGS) entry which is preliminary data.</text>
</comment>
<dbReference type="EMBL" id="BLLK01000022">
    <property type="protein sequence ID" value="GFH46347.1"/>
    <property type="molecule type" value="Genomic_DNA"/>
</dbReference>
<reference evidence="2 3" key="1">
    <citation type="journal article" date="2021" name="Sci. Rep.">
        <title>The genome of the diatom Chaetoceros tenuissimus carries an ancient integrated fragment of an extant virus.</title>
        <authorList>
            <person name="Hongo Y."/>
            <person name="Kimura K."/>
            <person name="Takaki Y."/>
            <person name="Yoshida Y."/>
            <person name="Baba S."/>
            <person name="Kobayashi G."/>
            <person name="Nagasaki K."/>
            <person name="Hano T."/>
            <person name="Tomaru Y."/>
        </authorList>
    </citation>
    <scope>NUCLEOTIDE SEQUENCE [LARGE SCALE GENOMIC DNA]</scope>
    <source>
        <strain evidence="2 3">NIES-3715</strain>
    </source>
</reference>
<sequence>MSDLQNSNVHTGEEDEDVLSSQTSDIEENLLVDTSISIEVSNNDTGGILNIIGDGAMSEISLDQNQLKKADKVIRACYLEQWHVLEYFLSNDDISFEEKKNILYFENNSCLNVAFGNGVPLNIVKALVDIEGEDMVVFGTEDQPPWLHVALVVEETPFEVIKFM</sequence>
<keyword evidence="3" id="KW-1185">Reference proteome</keyword>
<dbReference type="Proteomes" id="UP001054902">
    <property type="component" value="Unassembled WGS sequence"/>
</dbReference>
<dbReference type="AlphaFoldDB" id="A0AAD3CHR2"/>
<organism evidence="2 3">
    <name type="scientific">Chaetoceros tenuissimus</name>
    <dbReference type="NCBI Taxonomy" id="426638"/>
    <lineage>
        <taxon>Eukaryota</taxon>
        <taxon>Sar</taxon>
        <taxon>Stramenopiles</taxon>
        <taxon>Ochrophyta</taxon>
        <taxon>Bacillariophyta</taxon>
        <taxon>Coscinodiscophyceae</taxon>
        <taxon>Chaetocerotophycidae</taxon>
        <taxon>Chaetocerotales</taxon>
        <taxon>Chaetocerotaceae</taxon>
        <taxon>Chaetoceros</taxon>
    </lineage>
</organism>
<evidence type="ECO:0000313" key="2">
    <source>
        <dbReference type="EMBL" id="GFH46347.1"/>
    </source>
</evidence>
<name>A0AAD3CHR2_9STRA</name>
<accession>A0AAD3CHR2</accession>